<proteinExistence type="predicted"/>
<feature type="transmembrane region" description="Helical" evidence="1">
    <location>
        <begin position="12"/>
        <end position="32"/>
    </location>
</feature>
<dbReference type="AlphaFoldDB" id="A0A832ZXJ2"/>
<keyword evidence="1" id="KW-1133">Transmembrane helix</keyword>
<dbReference type="SUPFAM" id="SSF56024">
    <property type="entry name" value="Phospholipase D/nuclease"/>
    <property type="match status" value="1"/>
</dbReference>
<keyword evidence="1" id="KW-0812">Transmembrane</keyword>
<evidence type="ECO:0000313" key="2">
    <source>
        <dbReference type="EMBL" id="HIQ29161.1"/>
    </source>
</evidence>
<reference evidence="2" key="1">
    <citation type="journal article" date="2020" name="ISME J.">
        <title>Gammaproteobacteria mediating utilization of methyl-, sulfur- and petroleum organic compounds in deep ocean hydrothermal plumes.</title>
        <authorList>
            <person name="Zhou Z."/>
            <person name="Liu Y."/>
            <person name="Pan J."/>
            <person name="Cron B.R."/>
            <person name="Toner B.M."/>
            <person name="Anantharaman K."/>
            <person name="Breier J.A."/>
            <person name="Dick G.J."/>
            <person name="Li M."/>
        </authorList>
    </citation>
    <scope>NUCLEOTIDE SEQUENCE</scope>
    <source>
        <strain evidence="2">SZUA-1515</strain>
    </source>
</reference>
<dbReference type="Proteomes" id="UP000608579">
    <property type="component" value="Unassembled WGS sequence"/>
</dbReference>
<evidence type="ECO:0000256" key="1">
    <source>
        <dbReference type="SAM" id="Phobius"/>
    </source>
</evidence>
<name>A0A832ZXJ2_CALS0</name>
<evidence type="ECO:0000313" key="3">
    <source>
        <dbReference type="Proteomes" id="UP000608579"/>
    </source>
</evidence>
<sequence length="238" mass="27050">MAVLEETLLVSTLLIVELALLILTVYLLVLTFRETKHREALIDRLITATRTFTRAEYFTIVQEAIGEATQYVYASVTGTKPEDEEEKNNVGRILTNISRASKIGVDIRILLPRDPSRLYMGYMYTNAGAKVKFNKSLLVNELRYMIVDGNTVILGVPEKRGVEEPTRKGHRIYSEGFALILKERFENIWNSSTSISYKDYVQEVIDDITRETPGVSIDYICSVTRLPREEVVAIAHRG</sequence>
<accession>A0A832ZXJ2</accession>
<dbReference type="Gene3D" id="3.30.870.10">
    <property type="entry name" value="Endonuclease Chain A"/>
    <property type="match status" value="1"/>
</dbReference>
<keyword evidence="1" id="KW-0472">Membrane</keyword>
<dbReference type="EMBL" id="DQVM01000026">
    <property type="protein sequence ID" value="HIQ29161.1"/>
    <property type="molecule type" value="Genomic_DNA"/>
</dbReference>
<organism evidence="2 3">
    <name type="scientific">Caldiarchaeum subterraneum</name>
    <dbReference type="NCBI Taxonomy" id="311458"/>
    <lineage>
        <taxon>Archaea</taxon>
        <taxon>Nitrososphaerota</taxon>
        <taxon>Candidatus Caldarchaeales</taxon>
        <taxon>Candidatus Caldarchaeaceae</taxon>
        <taxon>Candidatus Caldarchaeum</taxon>
    </lineage>
</organism>
<gene>
    <name evidence="2" type="ORF">EYH45_01205</name>
</gene>
<protein>
    <submittedName>
        <fullName evidence="2">Uncharacterized protein</fullName>
    </submittedName>
</protein>
<comment type="caution">
    <text evidence="2">The sequence shown here is derived from an EMBL/GenBank/DDBJ whole genome shotgun (WGS) entry which is preliminary data.</text>
</comment>